<sequence length="92" mass="10068">MFDLRWWSRVLCDPTKIDRTGASRLQLLGVAQLGTCGGRAPQAGLLLVPVVDWLVGADSSASPPEDKAAALQRDPYDRWCLAHTAPRPRRDG</sequence>
<evidence type="ECO:0000313" key="1">
    <source>
        <dbReference type="EMBL" id="MDF2255674.1"/>
    </source>
</evidence>
<dbReference type="EMBL" id="JARHTQ010000004">
    <property type="protein sequence ID" value="MDF2255674.1"/>
    <property type="molecule type" value="Genomic_DNA"/>
</dbReference>
<protein>
    <submittedName>
        <fullName evidence="1">Uncharacterized protein</fullName>
    </submittedName>
</protein>
<dbReference type="Proteomes" id="UP001220022">
    <property type="component" value="Unassembled WGS sequence"/>
</dbReference>
<dbReference type="RefSeq" id="WP_275810605.1">
    <property type="nucleotide sequence ID" value="NZ_BAAANM010000017.1"/>
</dbReference>
<evidence type="ECO:0000313" key="2">
    <source>
        <dbReference type="Proteomes" id="UP001220022"/>
    </source>
</evidence>
<proteinExistence type="predicted"/>
<gene>
    <name evidence="1" type="ORF">P2L57_08045</name>
</gene>
<organism evidence="1 2">
    <name type="scientific">Streptantibioticus ferralitis</name>
    <dbReference type="NCBI Taxonomy" id="236510"/>
    <lineage>
        <taxon>Bacteria</taxon>
        <taxon>Bacillati</taxon>
        <taxon>Actinomycetota</taxon>
        <taxon>Actinomycetes</taxon>
        <taxon>Kitasatosporales</taxon>
        <taxon>Streptomycetaceae</taxon>
        <taxon>Streptantibioticus</taxon>
    </lineage>
</organism>
<accession>A0ABT5YVV0</accession>
<comment type="caution">
    <text evidence="1">The sequence shown here is derived from an EMBL/GenBank/DDBJ whole genome shotgun (WGS) entry which is preliminary data.</text>
</comment>
<reference evidence="1 2" key="1">
    <citation type="submission" date="2023-03" db="EMBL/GenBank/DDBJ databases">
        <title>Draft genome sequence of type strain Streptomyces ferralitis JCM 14344.</title>
        <authorList>
            <person name="Klaysubun C."/>
            <person name="Duangmal K."/>
        </authorList>
    </citation>
    <scope>NUCLEOTIDE SEQUENCE [LARGE SCALE GENOMIC DNA]</scope>
    <source>
        <strain evidence="1 2">JCM 14344</strain>
    </source>
</reference>
<name>A0ABT5YVV0_9ACTN</name>
<keyword evidence="2" id="KW-1185">Reference proteome</keyword>